<reference evidence="4" key="1">
    <citation type="submission" date="2022-08" db="EMBL/GenBank/DDBJ databases">
        <title>Novel sulfate-reducing endosymbionts in the free-living metamonad Anaeramoeba.</title>
        <authorList>
            <person name="Jerlstrom-Hultqvist J."/>
            <person name="Cepicka I."/>
            <person name="Gallot-Lavallee L."/>
            <person name="Salas-Leiva D."/>
            <person name="Curtis B.A."/>
            <person name="Zahonova K."/>
            <person name="Pipaliya S."/>
            <person name="Dacks J."/>
            <person name="Roger A.J."/>
        </authorList>
    </citation>
    <scope>NUCLEOTIDE SEQUENCE</scope>
    <source>
        <strain evidence="4">Schooner1</strain>
    </source>
</reference>
<dbReference type="InterPro" id="IPR009637">
    <property type="entry name" value="GPR107/GPR108-like"/>
</dbReference>
<feature type="transmembrane region" description="Helical" evidence="2">
    <location>
        <begin position="153"/>
        <end position="174"/>
    </location>
</feature>
<protein>
    <submittedName>
        <fullName evidence="4">Lung seven transmembrane receptor</fullName>
    </submittedName>
</protein>
<evidence type="ECO:0000313" key="4">
    <source>
        <dbReference type="EMBL" id="KAJ6243382.1"/>
    </source>
</evidence>
<organism evidence="4 5">
    <name type="scientific">Anaeramoeba flamelloides</name>
    <dbReference type="NCBI Taxonomy" id="1746091"/>
    <lineage>
        <taxon>Eukaryota</taxon>
        <taxon>Metamonada</taxon>
        <taxon>Anaeramoebidae</taxon>
        <taxon>Anaeramoeba</taxon>
    </lineage>
</organism>
<evidence type="ECO:0000256" key="3">
    <source>
        <dbReference type="SAM" id="SignalP"/>
    </source>
</evidence>
<feature type="signal peptide" evidence="3">
    <location>
        <begin position="1"/>
        <end position="21"/>
    </location>
</feature>
<gene>
    <name evidence="4" type="ORF">M0813_21819</name>
</gene>
<evidence type="ECO:0000256" key="2">
    <source>
        <dbReference type="SAM" id="Phobius"/>
    </source>
</evidence>
<dbReference type="PANTHER" id="PTHR21229">
    <property type="entry name" value="LUNG SEVEN TRANSMEMBRANE RECEPTOR"/>
    <property type="match status" value="1"/>
</dbReference>
<feature type="transmembrane region" description="Helical" evidence="2">
    <location>
        <begin position="258"/>
        <end position="276"/>
    </location>
</feature>
<keyword evidence="3" id="KW-0732">Signal</keyword>
<evidence type="ECO:0000256" key="1">
    <source>
        <dbReference type="SAM" id="MobiDB-lite"/>
    </source>
</evidence>
<feature type="region of interest" description="Disordered" evidence="1">
    <location>
        <begin position="403"/>
        <end position="428"/>
    </location>
</feature>
<dbReference type="Proteomes" id="UP001150062">
    <property type="component" value="Unassembled WGS sequence"/>
</dbReference>
<feature type="chain" id="PRO_5045124724" evidence="3">
    <location>
        <begin position="22"/>
        <end position="428"/>
    </location>
</feature>
<feature type="transmembrane region" description="Helical" evidence="2">
    <location>
        <begin position="228"/>
        <end position="246"/>
    </location>
</feature>
<keyword evidence="4" id="KW-0675">Receptor</keyword>
<evidence type="ECO:0000313" key="5">
    <source>
        <dbReference type="Proteomes" id="UP001150062"/>
    </source>
</evidence>
<accession>A0ABQ8YFK2</accession>
<keyword evidence="2" id="KW-1133">Transmembrane helix</keyword>
<dbReference type="EMBL" id="JAOAOG010000168">
    <property type="protein sequence ID" value="KAJ6243382.1"/>
    <property type="molecule type" value="Genomic_DNA"/>
</dbReference>
<sequence length="428" mass="50802">MLRWNLFFFFILFFTTTTTNCLEITLDNEINNYLNKLSNEFYFAKGGTIEIDIQSNTDQELYFVVGDIEEYETQNTYQVKNETQFIARICRASNTFRYEFSKTLQTTITINEEKQYYTSILNCENTQDLQVKGKLKMLNPPNLQLPLDQHHLIPTYIVLAVVYLLLFVFWFLLMCKNRNLLTILQYLLLFTLNLKFFQAVLTIVLYSNTYYSGNWNRIIESCKIGVEIVAESFFYVSLFLIATGYKTIRENFSMKERYIYYFIWVVLVINGANSKVCAMKYGDQNQQCEAWDLIDLGIKLLLNVLNVFLTVVQTEKLRKRVFSIQNIILSKKRKWLSYSTDEIFVITILIYELYCYRPMLTNSFLYLNQFKQENLRIENLNNKEDSDDRLELEQYHGMSLSNISENSEQDSQQNQNFEPDQTSEEDEF</sequence>
<feature type="compositionally biased region" description="Low complexity" evidence="1">
    <location>
        <begin position="403"/>
        <end position="416"/>
    </location>
</feature>
<keyword evidence="5" id="KW-1185">Reference proteome</keyword>
<comment type="caution">
    <text evidence="4">The sequence shown here is derived from an EMBL/GenBank/DDBJ whole genome shotgun (WGS) entry which is preliminary data.</text>
</comment>
<keyword evidence="2 4" id="KW-0812">Transmembrane</keyword>
<proteinExistence type="predicted"/>
<name>A0ABQ8YFK2_9EUKA</name>
<keyword evidence="2" id="KW-0472">Membrane</keyword>
<feature type="transmembrane region" description="Helical" evidence="2">
    <location>
        <begin position="296"/>
        <end position="314"/>
    </location>
</feature>
<feature type="transmembrane region" description="Helical" evidence="2">
    <location>
        <begin position="186"/>
        <end position="208"/>
    </location>
</feature>